<dbReference type="Pfam" id="PF00535">
    <property type="entry name" value="Glycos_transf_2"/>
    <property type="match status" value="1"/>
</dbReference>
<organism evidence="3 4">
    <name type="scientific">Oryzomonas rubra</name>
    <dbReference type="NCBI Taxonomy" id="2509454"/>
    <lineage>
        <taxon>Bacteria</taxon>
        <taxon>Pseudomonadati</taxon>
        <taxon>Thermodesulfobacteriota</taxon>
        <taxon>Desulfuromonadia</taxon>
        <taxon>Geobacterales</taxon>
        <taxon>Geobacteraceae</taxon>
        <taxon>Oryzomonas</taxon>
    </lineage>
</organism>
<dbReference type="InterPro" id="IPR001173">
    <property type="entry name" value="Glyco_trans_2-like"/>
</dbReference>
<dbReference type="InterPro" id="IPR029044">
    <property type="entry name" value="Nucleotide-diphossugar_trans"/>
</dbReference>
<dbReference type="SUPFAM" id="SSF53448">
    <property type="entry name" value="Nucleotide-diphospho-sugar transferases"/>
    <property type="match status" value="1"/>
</dbReference>
<dbReference type="Gene3D" id="3.90.550.10">
    <property type="entry name" value="Spore Coat Polysaccharide Biosynthesis Protein SpsA, Chain A"/>
    <property type="match status" value="1"/>
</dbReference>
<comment type="caution">
    <text evidence="3">The sequence shown here is derived from an EMBL/GenBank/DDBJ whole genome shotgun (WGS) entry which is preliminary data.</text>
</comment>
<accession>A0A5A9X9N0</accession>
<feature type="domain" description="Glycosyltransferase 2-like" evidence="1">
    <location>
        <begin position="398"/>
        <end position="516"/>
    </location>
</feature>
<evidence type="ECO:0000259" key="1">
    <source>
        <dbReference type="Pfam" id="PF00535"/>
    </source>
</evidence>
<proteinExistence type="predicted"/>
<dbReference type="AlphaFoldDB" id="A0A5A9X9N0"/>
<keyword evidence="3" id="KW-0808">Transferase</keyword>
<keyword evidence="4" id="KW-1185">Reference proteome</keyword>
<evidence type="ECO:0000259" key="2">
    <source>
        <dbReference type="Pfam" id="PF13524"/>
    </source>
</evidence>
<protein>
    <submittedName>
        <fullName evidence="3">Glycosyltransferase</fullName>
    </submittedName>
</protein>
<name>A0A5A9X9N0_9BACT</name>
<dbReference type="InterPro" id="IPR055259">
    <property type="entry name" value="YkvP/CgeB_Glyco_trans-like"/>
</dbReference>
<reference evidence="3 4" key="1">
    <citation type="submission" date="2019-04" db="EMBL/GenBank/DDBJ databases">
        <title>Geobacter ruber sp. nov., ferric-reducing bacteria isolated from paddy soil.</title>
        <authorList>
            <person name="Xu Z."/>
            <person name="Masuda Y."/>
            <person name="Itoh H."/>
            <person name="Senoo K."/>
        </authorList>
    </citation>
    <scope>NUCLEOTIDE SEQUENCE [LARGE SCALE GENOMIC DNA]</scope>
    <source>
        <strain evidence="3 4">Red88</strain>
    </source>
</reference>
<sequence>MSTGGSFAKSRSQLRTHFGDSMQDMKIWLSYVAYPVTTAVYFERALRKICRTTTVGPPLPADLIDRWQLQNMKLPLGEQDISTGFTPDMAEILGTIPSSEHPDLYLWIESVGGHYPRNLDKLACPKVCYLIDSHLNLEMHLKWAQQFDRVFIAQREYLPAFREKGCQVHWLPLACDPGIHRSHPLNKSIEIGFVGGVFQGSRRAELLKMLSEHLTVHYERCFWEDMARVFSASKIVFNEAVRNDLNMRIFEVMSTGSLLLTDLAKNSGQDILFRDGEDCAVYRDNEIVDVARFYLENQALREQIAARGQRLVHNAHTYGHRVEDLLSVALGGKPDTFSAEELRERSLVGVPPVDDGVHDSACISTARRSFVIPVLDMSPASEYNVTTLLHDLEGVEGDVIVVFNGQEVAEQLKGHPRIDRYAIMKQNIGVARAWNLGLEMAATPTVFIMNADLHVERAAIDSLEQALHSLPDAACVGPQGSFVNFTLTKDYLYFDKGTFDKPRQVDAVSGFFFALKLEHFNARLIRFENGFTPCYFEEWDLGLQIKQAGLKSYVVPTTAYDHHWSGTIRALREISFYECSETAGEILLRNRALFLNKWRGIAGRDNDRGLLESGFPAYVADRAQALVAEGCLDDAGRLLSEAAQHCEEDARMAALRRFVDIQACKSNNTLQGTGQSHDEVHA</sequence>
<evidence type="ECO:0000313" key="4">
    <source>
        <dbReference type="Proteomes" id="UP000324298"/>
    </source>
</evidence>
<gene>
    <name evidence="3" type="ORF">ET418_13925</name>
</gene>
<dbReference type="OrthoDB" id="9800484at2"/>
<feature type="domain" description="Spore protein YkvP/CgeB glycosyl transferase-like" evidence="2">
    <location>
        <begin position="219"/>
        <end position="326"/>
    </location>
</feature>
<dbReference type="GO" id="GO:0016740">
    <property type="term" value="F:transferase activity"/>
    <property type="evidence" value="ECO:0007669"/>
    <property type="project" value="UniProtKB-KW"/>
</dbReference>
<evidence type="ECO:0000313" key="3">
    <source>
        <dbReference type="EMBL" id="KAA0889862.1"/>
    </source>
</evidence>
<dbReference type="EMBL" id="SRSD01000008">
    <property type="protein sequence ID" value="KAA0889862.1"/>
    <property type="molecule type" value="Genomic_DNA"/>
</dbReference>
<dbReference type="Pfam" id="PF13524">
    <property type="entry name" value="Glyco_trans_1_2"/>
    <property type="match status" value="1"/>
</dbReference>
<dbReference type="Proteomes" id="UP000324298">
    <property type="component" value="Unassembled WGS sequence"/>
</dbReference>